<gene>
    <name evidence="2" type="ORF">Val02_81610</name>
</gene>
<dbReference type="Proteomes" id="UP000619260">
    <property type="component" value="Unassembled WGS sequence"/>
</dbReference>
<feature type="chain" id="PRO_5035282929" evidence="1">
    <location>
        <begin position="27"/>
        <end position="159"/>
    </location>
</feature>
<keyword evidence="1" id="KW-0732">Signal</keyword>
<evidence type="ECO:0000313" key="2">
    <source>
        <dbReference type="EMBL" id="GIJ51275.1"/>
    </source>
</evidence>
<name>A0A8J3YWX8_9ACTN</name>
<protein>
    <submittedName>
        <fullName evidence="2">Uncharacterized protein</fullName>
    </submittedName>
</protein>
<accession>A0A8J3YWX8</accession>
<comment type="caution">
    <text evidence="2">The sequence shown here is derived from an EMBL/GenBank/DDBJ whole genome shotgun (WGS) entry which is preliminary data.</text>
</comment>
<proteinExistence type="predicted"/>
<feature type="signal peptide" evidence="1">
    <location>
        <begin position="1"/>
        <end position="26"/>
    </location>
</feature>
<evidence type="ECO:0000313" key="3">
    <source>
        <dbReference type="Proteomes" id="UP000619260"/>
    </source>
</evidence>
<sequence length="159" mass="15501">MRKFAKRGITVGLATLIGLGSTAAWAAWTATGTGSGQAKAGQALRISTVATTGAGTTLFPGGAGDLLVNVKNPNPFPIRVNTVVPGTSITADGAHAGAGCSGAATGVTAEEFVTVDWTVGPDSAAQFTVPGAVRMGNGSVNACQGAVFSVPVVLVATSA</sequence>
<dbReference type="EMBL" id="BOPF01000046">
    <property type="protein sequence ID" value="GIJ51275.1"/>
    <property type="molecule type" value="Genomic_DNA"/>
</dbReference>
<reference evidence="2" key="1">
    <citation type="submission" date="2021-01" db="EMBL/GenBank/DDBJ databases">
        <title>Whole genome shotgun sequence of Virgisporangium aliadipatigenens NBRC 105644.</title>
        <authorList>
            <person name="Komaki H."/>
            <person name="Tamura T."/>
        </authorList>
    </citation>
    <scope>NUCLEOTIDE SEQUENCE</scope>
    <source>
        <strain evidence="2">NBRC 105644</strain>
    </source>
</reference>
<organism evidence="2 3">
    <name type="scientific">Virgisporangium aliadipatigenens</name>
    <dbReference type="NCBI Taxonomy" id="741659"/>
    <lineage>
        <taxon>Bacteria</taxon>
        <taxon>Bacillati</taxon>
        <taxon>Actinomycetota</taxon>
        <taxon>Actinomycetes</taxon>
        <taxon>Micromonosporales</taxon>
        <taxon>Micromonosporaceae</taxon>
        <taxon>Virgisporangium</taxon>
    </lineage>
</organism>
<dbReference type="AlphaFoldDB" id="A0A8J3YWX8"/>
<dbReference type="RefSeq" id="WP_203904684.1">
    <property type="nucleotide sequence ID" value="NZ_BOPF01000046.1"/>
</dbReference>
<keyword evidence="3" id="KW-1185">Reference proteome</keyword>
<evidence type="ECO:0000256" key="1">
    <source>
        <dbReference type="SAM" id="SignalP"/>
    </source>
</evidence>